<dbReference type="Pfam" id="PF01116">
    <property type="entry name" value="F_bP_aldolase"/>
    <property type="match status" value="1"/>
</dbReference>
<proteinExistence type="predicted"/>
<dbReference type="CDD" id="cd00947">
    <property type="entry name" value="TBP_aldolase_IIB"/>
    <property type="match status" value="1"/>
</dbReference>
<dbReference type="InterPro" id="IPR000771">
    <property type="entry name" value="FBA_II"/>
</dbReference>
<evidence type="ECO:0000313" key="4">
    <source>
        <dbReference type="Proteomes" id="UP000612585"/>
    </source>
</evidence>
<dbReference type="PANTHER" id="PTHR30304:SF0">
    <property type="entry name" value="D-TAGATOSE-1,6-BISPHOSPHATE ALDOLASE SUBUNIT GATY-RELATED"/>
    <property type="match status" value="1"/>
</dbReference>
<feature type="active site" description="Proton donor" evidence="1">
    <location>
        <position position="83"/>
    </location>
</feature>
<sequence>MLTHTRELVTAAAAAGHAVGAFNVITLEYVEAVLAGAESVGRPVILQISENAVTFHGGRLAPFAAAATALAATSSVPAALHLDHVTDVTLLHQAPACGFSSVMYDASALEYDDNVAATAAAADFCHRHGLWLEGELGAIGGKDGAHAPGVRTDPAEAARFVAATRLDALAVAVGSSHAMTTRTTTLDHDLVARLRAAVPVPLVLHGGSGVGEPELAAAIAHGLVKINIGTALNVALTRALRGALDAGAGIVDPRRYLAPARDAVARTVAETLTRLDPARSDSARPDPAPVPA</sequence>
<dbReference type="Proteomes" id="UP000612585">
    <property type="component" value="Unassembled WGS sequence"/>
</dbReference>
<feature type="binding site" evidence="2">
    <location>
        <position position="205"/>
    </location>
    <ligand>
        <name>Zn(2+)</name>
        <dbReference type="ChEBI" id="CHEBI:29105"/>
        <label>1</label>
        <note>catalytic</note>
    </ligand>
</feature>
<feature type="binding site" evidence="2">
    <location>
        <position position="105"/>
    </location>
    <ligand>
        <name>Zn(2+)</name>
        <dbReference type="ChEBI" id="CHEBI:29105"/>
        <label>2</label>
    </ligand>
</feature>
<accession>A0A8J4E115</accession>
<feature type="binding site" evidence="2">
    <location>
        <position position="177"/>
    </location>
    <ligand>
        <name>Zn(2+)</name>
        <dbReference type="ChEBI" id="CHEBI:29105"/>
        <label>1</label>
        <note>catalytic</note>
    </ligand>
</feature>
<dbReference type="PIRSF" id="PIRSF001359">
    <property type="entry name" value="F_bP_aldolase_II"/>
    <property type="match status" value="1"/>
</dbReference>
<feature type="binding site" evidence="2">
    <location>
        <position position="84"/>
    </location>
    <ligand>
        <name>Zn(2+)</name>
        <dbReference type="ChEBI" id="CHEBI:29105"/>
        <label>1</label>
        <note>catalytic</note>
    </ligand>
</feature>
<dbReference type="NCBIfam" id="TIGR00167">
    <property type="entry name" value="cbbA"/>
    <property type="match status" value="1"/>
</dbReference>
<dbReference type="InterPro" id="IPR013785">
    <property type="entry name" value="Aldolase_TIM"/>
</dbReference>
<dbReference type="GO" id="GO:0016832">
    <property type="term" value="F:aldehyde-lyase activity"/>
    <property type="evidence" value="ECO:0007669"/>
    <property type="project" value="InterPro"/>
</dbReference>
<reference evidence="3" key="1">
    <citation type="submission" date="2021-01" db="EMBL/GenBank/DDBJ databases">
        <title>Whole genome shotgun sequence of Virgisporangium aurantiacum NBRC 16421.</title>
        <authorList>
            <person name="Komaki H."/>
            <person name="Tamura T."/>
        </authorList>
    </citation>
    <scope>NUCLEOTIDE SEQUENCE</scope>
    <source>
        <strain evidence="3">NBRC 16421</strain>
    </source>
</reference>
<dbReference type="AlphaFoldDB" id="A0A8J4E115"/>
<keyword evidence="4" id="KW-1185">Reference proteome</keyword>
<dbReference type="RefSeq" id="WP_203992529.1">
    <property type="nucleotide sequence ID" value="NZ_BOPG01000019.1"/>
</dbReference>
<feature type="binding site" evidence="2">
    <location>
        <position position="135"/>
    </location>
    <ligand>
        <name>Zn(2+)</name>
        <dbReference type="ChEBI" id="CHEBI:29105"/>
        <label>2</label>
    </ligand>
</feature>
<keyword evidence="2" id="KW-0479">Metal-binding</keyword>
<organism evidence="3 4">
    <name type="scientific">Virgisporangium aurantiacum</name>
    <dbReference type="NCBI Taxonomy" id="175570"/>
    <lineage>
        <taxon>Bacteria</taxon>
        <taxon>Bacillati</taxon>
        <taxon>Actinomycetota</taxon>
        <taxon>Actinomycetes</taxon>
        <taxon>Micromonosporales</taxon>
        <taxon>Micromonosporaceae</taxon>
        <taxon>Virgisporangium</taxon>
    </lineage>
</organism>
<evidence type="ECO:0000256" key="1">
    <source>
        <dbReference type="PIRSR" id="PIRSR001359-1"/>
    </source>
</evidence>
<evidence type="ECO:0000256" key="2">
    <source>
        <dbReference type="PIRSR" id="PIRSR001359-3"/>
    </source>
</evidence>
<dbReference type="PANTHER" id="PTHR30304">
    <property type="entry name" value="D-TAGATOSE-1,6-BISPHOSPHATE ALDOLASE"/>
    <property type="match status" value="1"/>
</dbReference>
<comment type="caution">
    <text evidence="3">The sequence shown here is derived from an EMBL/GenBank/DDBJ whole genome shotgun (WGS) entry which is preliminary data.</text>
</comment>
<gene>
    <name evidence="3" type="ORF">Vau01_030730</name>
</gene>
<keyword evidence="2" id="KW-0862">Zinc</keyword>
<comment type="cofactor">
    <cofactor evidence="2">
        <name>Zn(2+)</name>
        <dbReference type="ChEBI" id="CHEBI:29105"/>
    </cofactor>
    <text evidence="2">Binds 2 Zn(2+) ions per subunit. One is catalytic and the other provides a structural contribution.</text>
</comment>
<name>A0A8J4E115_9ACTN</name>
<dbReference type="InterPro" id="IPR050246">
    <property type="entry name" value="Class_II_FBP_aldolase"/>
</dbReference>
<dbReference type="EMBL" id="BOPG01000019">
    <property type="protein sequence ID" value="GIJ55557.1"/>
    <property type="molecule type" value="Genomic_DNA"/>
</dbReference>
<dbReference type="GO" id="GO:0008270">
    <property type="term" value="F:zinc ion binding"/>
    <property type="evidence" value="ECO:0007669"/>
    <property type="project" value="InterPro"/>
</dbReference>
<protein>
    <submittedName>
        <fullName evidence="3">Fructose-bisphosphate aldolase</fullName>
    </submittedName>
</protein>
<dbReference type="GO" id="GO:0005975">
    <property type="term" value="P:carbohydrate metabolic process"/>
    <property type="evidence" value="ECO:0007669"/>
    <property type="project" value="InterPro"/>
</dbReference>
<dbReference type="SUPFAM" id="SSF51569">
    <property type="entry name" value="Aldolase"/>
    <property type="match status" value="1"/>
</dbReference>
<evidence type="ECO:0000313" key="3">
    <source>
        <dbReference type="EMBL" id="GIJ55557.1"/>
    </source>
</evidence>
<dbReference type="Gene3D" id="3.20.20.70">
    <property type="entry name" value="Aldolase class I"/>
    <property type="match status" value="1"/>
</dbReference>